<dbReference type="EMBL" id="FNZE01000002">
    <property type="protein sequence ID" value="SEI82734.1"/>
    <property type="molecule type" value="Genomic_DNA"/>
</dbReference>
<evidence type="ECO:0000259" key="1">
    <source>
        <dbReference type="Pfam" id="PF00534"/>
    </source>
</evidence>
<proteinExistence type="predicted"/>
<evidence type="ECO:0000313" key="3">
    <source>
        <dbReference type="EMBL" id="SEI82734.1"/>
    </source>
</evidence>
<reference evidence="4" key="1">
    <citation type="submission" date="2016-10" db="EMBL/GenBank/DDBJ databases">
        <authorList>
            <person name="Varghese N."/>
            <person name="Submissions S."/>
        </authorList>
    </citation>
    <scope>NUCLEOTIDE SEQUENCE [LARGE SCALE GENOMIC DNA]</scope>
    <source>
        <strain evidence="4">LMG 25967</strain>
    </source>
</reference>
<dbReference type="Proteomes" id="UP000242930">
    <property type="component" value="Unassembled WGS sequence"/>
</dbReference>
<protein>
    <submittedName>
        <fullName evidence="3">Glycosyltransferase involved in cell wall bisynthesis</fullName>
    </submittedName>
</protein>
<dbReference type="SUPFAM" id="SSF53756">
    <property type="entry name" value="UDP-Glycosyltransferase/glycogen phosphorylase"/>
    <property type="match status" value="1"/>
</dbReference>
<dbReference type="InterPro" id="IPR050194">
    <property type="entry name" value="Glycosyltransferase_grp1"/>
</dbReference>
<dbReference type="GO" id="GO:0016757">
    <property type="term" value="F:glycosyltransferase activity"/>
    <property type="evidence" value="ECO:0007669"/>
    <property type="project" value="InterPro"/>
</dbReference>
<gene>
    <name evidence="3" type="ORF">SAMN05216201_102339</name>
</gene>
<accession>A0A1H6TWY3</accession>
<organism evidence="3 4">
    <name type="scientific">Pseudomonas linyingensis</name>
    <dbReference type="NCBI Taxonomy" id="915471"/>
    <lineage>
        <taxon>Bacteria</taxon>
        <taxon>Pseudomonadati</taxon>
        <taxon>Pseudomonadota</taxon>
        <taxon>Gammaproteobacteria</taxon>
        <taxon>Pseudomonadales</taxon>
        <taxon>Pseudomonadaceae</taxon>
        <taxon>Pseudomonas</taxon>
    </lineage>
</organism>
<feature type="domain" description="Glycosyltransferase subfamily 4-like N-terminal" evidence="2">
    <location>
        <begin position="15"/>
        <end position="184"/>
    </location>
</feature>
<dbReference type="InterPro" id="IPR028098">
    <property type="entry name" value="Glyco_trans_4-like_N"/>
</dbReference>
<dbReference type="Pfam" id="PF00534">
    <property type="entry name" value="Glycos_transf_1"/>
    <property type="match status" value="1"/>
</dbReference>
<dbReference type="Gene3D" id="3.40.50.2000">
    <property type="entry name" value="Glycogen Phosphorylase B"/>
    <property type="match status" value="2"/>
</dbReference>
<dbReference type="RefSeq" id="WP_090307203.1">
    <property type="nucleotide sequence ID" value="NZ_FNZE01000002.1"/>
</dbReference>
<sequence>MKQLHIVQSIDAGFGGLGLAALRYAEAVAEAGAEVFLFVAVRGGGELQYGEASGRFSVIGASTILGGMSGSGFASQLRALLKFFENNQVDIVHVHGVWSPILAAATYMATSRGIRLVVSPHGCLEPWALGHRKFKKRIALALYQRRILKNSSMLIATAKQELESIRRLGVLNPVAVLPNGVDLNFSRVERSSGFPRNILFLSRVHPVKGVKDLILAWKKVRQPGWKIIIAGPDELGHTEELKALIRAEELELDFEFLGLVVGEKKERCFAEADLFVLPTYSENFGIAVAEALARGVPVITTTGAPWEELVVHDCGWWVRPGVEGISSALASAMSVSRSALAEMGERGMRLVEENYSWAKIGRSALGASEWVIAHNETPPFIDQVI</sequence>
<dbReference type="InterPro" id="IPR001296">
    <property type="entry name" value="Glyco_trans_1"/>
</dbReference>
<keyword evidence="3" id="KW-0808">Transferase</keyword>
<name>A0A1H6TWY3_9PSED</name>
<dbReference type="OrthoDB" id="9802525at2"/>
<evidence type="ECO:0000259" key="2">
    <source>
        <dbReference type="Pfam" id="PF13439"/>
    </source>
</evidence>
<evidence type="ECO:0000313" key="4">
    <source>
        <dbReference type="Proteomes" id="UP000242930"/>
    </source>
</evidence>
<feature type="domain" description="Glycosyl transferase family 1" evidence="1">
    <location>
        <begin position="195"/>
        <end position="344"/>
    </location>
</feature>
<dbReference type="Pfam" id="PF13439">
    <property type="entry name" value="Glyco_transf_4"/>
    <property type="match status" value="1"/>
</dbReference>
<dbReference type="AlphaFoldDB" id="A0A1H6TWY3"/>
<keyword evidence="4" id="KW-1185">Reference proteome</keyword>
<dbReference type="PANTHER" id="PTHR45947">
    <property type="entry name" value="SULFOQUINOVOSYL TRANSFERASE SQD2"/>
    <property type="match status" value="1"/>
</dbReference>
<dbReference type="STRING" id="915471.SAMN05216201_102339"/>
<dbReference type="PANTHER" id="PTHR45947:SF3">
    <property type="entry name" value="SULFOQUINOVOSYL TRANSFERASE SQD2"/>
    <property type="match status" value="1"/>
</dbReference>